<evidence type="ECO:0000259" key="1">
    <source>
        <dbReference type="Pfam" id="PF18962"/>
    </source>
</evidence>
<proteinExistence type="predicted"/>
<name>A0A2W2AQA4_9BACT</name>
<dbReference type="Pfam" id="PF18962">
    <property type="entry name" value="Por_Secre_tail"/>
    <property type="match status" value="1"/>
</dbReference>
<feature type="domain" description="Secretion system C-terminal sorting" evidence="1">
    <location>
        <begin position="495"/>
        <end position="568"/>
    </location>
</feature>
<dbReference type="InterPro" id="IPR026444">
    <property type="entry name" value="Secre_tail"/>
</dbReference>
<dbReference type="AlphaFoldDB" id="A0A2W2AQA4"/>
<evidence type="ECO:0000313" key="3">
    <source>
        <dbReference type="Proteomes" id="UP000248745"/>
    </source>
</evidence>
<keyword evidence="3" id="KW-1185">Reference proteome</keyword>
<protein>
    <recommendedName>
        <fullName evidence="1">Secretion system C-terminal sorting domain-containing protein</fullName>
    </recommendedName>
</protein>
<accession>A0A2W2AQA4</accession>
<sequence length="571" mass="61046">MLFRTVNQRKLDKTLETKQPTNKMQPKFFTHVFATLALATATFAASAQTCPTVTIAPANQISASTTSGYSFSGSGKKIGIVNTGTGTLTFSGNISFQSKDTLYIGANVVLNSYISGFTNGCAIINCGNANIQSFSSQGGQIDNYNSMTAAYMGLTNITVNNYANLTTNGMNVSNNSIVTNTGTLLMPAYASVAGSFVNNGTARVDQMDITGTFTNKGLLISTGSQFSVGNNATFSNSCRMVVTKFVNSSNNAGNYGFLWVTGSGWGTYQNSGNMINAGYLRTATFVNNGTIVNNATNSNTNNINRKGYIRIEGGSGSDESQNNGTITNGYISDAYNHYNMDIPGTNNTATVYPINAYDTTNYQTASFLVLNCYSSSNNSGSGATPLPIRLVSFTGKANNNYNELNWTVADVKDMQSMELEYSADGQNFETLQLISLENAGVSNESYNYQDSKATNVALYRIKFTDNRGLVTYSSVVRLQSENNGNNTAATVSYAPNPFSSNLSVNVTLGKAQSVRLEVIDLSGKTISATVENREAGTNAFSISGLENLTPGIYLLQVTTGSEAFKYKIVKQ</sequence>
<reference evidence="2 3" key="1">
    <citation type="submission" date="2018-06" db="EMBL/GenBank/DDBJ databases">
        <title>Mucibacter soli gen. nov., sp. nov., a new member of the family Chitinophagaceae producing mucin.</title>
        <authorList>
            <person name="Kim M.-K."/>
            <person name="Park S."/>
            <person name="Kim T.-S."/>
            <person name="Joung Y."/>
            <person name="Han J.-H."/>
            <person name="Kim S.B."/>
        </authorList>
    </citation>
    <scope>NUCLEOTIDE SEQUENCE [LARGE SCALE GENOMIC DNA]</scope>
    <source>
        <strain evidence="2 3">R1-15</strain>
    </source>
</reference>
<dbReference type="NCBIfam" id="TIGR04183">
    <property type="entry name" value="Por_Secre_tail"/>
    <property type="match status" value="1"/>
</dbReference>
<comment type="caution">
    <text evidence="2">The sequence shown here is derived from an EMBL/GenBank/DDBJ whole genome shotgun (WGS) entry which is preliminary data.</text>
</comment>
<organism evidence="2 3">
    <name type="scientific">Taibaiella soli</name>
    <dbReference type="NCBI Taxonomy" id="1649169"/>
    <lineage>
        <taxon>Bacteria</taxon>
        <taxon>Pseudomonadati</taxon>
        <taxon>Bacteroidota</taxon>
        <taxon>Chitinophagia</taxon>
        <taxon>Chitinophagales</taxon>
        <taxon>Chitinophagaceae</taxon>
        <taxon>Taibaiella</taxon>
    </lineage>
</organism>
<evidence type="ECO:0000313" key="2">
    <source>
        <dbReference type="EMBL" id="PZF74590.1"/>
    </source>
</evidence>
<gene>
    <name evidence="2" type="ORF">DN068_03160</name>
</gene>
<dbReference type="Proteomes" id="UP000248745">
    <property type="component" value="Unassembled WGS sequence"/>
</dbReference>
<dbReference type="EMBL" id="QKTW01000003">
    <property type="protein sequence ID" value="PZF74590.1"/>
    <property type="molecule type" value="Genomic_DNA"/>
</dbReference>